<organism evidence="1 2">
    <name type="scientific">Streptomyces tauricus</name>
    <dbReference type="NCBI Taxonomy" id="68274"/>
    <lineage>
        <taxon>Bacteria</taxon>
        <taxon>Bacillati</taxon>
        <taxon>Actinomycetota</taxon>
        <taxon>Actinomycetes</taxon>
        <taxon>Kitasatosporales</taxon>
        <taxon>Streptomycetaceae</taxon>
        <taxon>Streptomyces</taxon>
        <taxon>Streptomyces aurantiacus group</taxon>
    </lineage>
</organism>
<proteinExistence type="predicted"/>
<gene>
    <name evidence="1" type="ORF">OG288_36915</name>
</gene>
<sequence>MKIEERDSAKSYAESKGWALETAQMSWQGITTFIDRWAKPDTDTTVTVVWVHSPDVYAHPYWAKGHWEAQGKKGRIDSMMSAPHVKAVSLQRALDGLALD</sequence>
<accession>A0ABZ1JRY6</accession>
<dbReference type="RefSeq" id="WP_328939207.1">
    <property type="nucleotide sequence ID" value="NZ_CP108133.1"/>
</dbReference>
<keyword evidence="2" id="KW-1185">Reference proteome</keyword>
<name>A0ABZ1JRY6_9ACTN</name>
<reference evidence="1" key="1">
    <citation type="submission" date="2022-10" db="EMBL/GenBank/DDBJ databases">
        <title>The complete genomes of actinobacterial strains from the NBC collection.</title>
        <authorList>
            <person name="Joergensen T.S."/>
            <person name="Alvarez Arevalo M."/>
            <person name="Sterndorff E.B."/>
            <person name="Faurdal D."/>
            <person name="Vuksanovic O."/>
            <person name="Mourched A.-S."/>
            <person name="Charusanti P."/>
            <person name="Shaw S."/>
            <person name="Blin K."/>
            <person name="Weber T."/>
        </authorList>
    </citation>
    <scope>NUCLEOTIDE SEQUENCE</scope>
    <source>
        <strain evidence="1">NBC_00189</strain>
    </source>
</reference>
<protein>
    <submittedName>
        <fullName evidence="1">Uncharacterized protein</fullName>
    </submittedName>
</protein>
<evidence type="ECO:0000313" key="1">
    <source>
        <dbReference type="EMBL" id="WTP53416.1"/>
    </source>
</evidence>
<dbReference type="Proteomes" id="UP001432166">
    <property type="component" value="Chromosome"/>
</dbReference>
<dbReference type="EMBL" id="CP108133">
    <property type="protein sequence ID" value="WTP53416.1"/>
    <property type="molecule type" value="Genomic_DNA"/>
</dbReference>
<evidence type="ECO:0000313" key="2">
    <source>
        <dbReference type="Proteomes" id="UP001432166"/>
    </source>
</evidence>